<dbReference type="AlphaFoldDB" id="A0AAN5I3G2"/>
<dbReference type="Proteomes" id="UP001328107">
    <property type="component" value="Unassembled WGS sequence"/>
</dbReference>
<evidence type="ECO:0000259" key="1">
    <source>
        <dbReference type="SMART" id="SM00355"/>
    </source>
</evidence>
<comment type="caution">
    <text evidence="2">The sequence shown here is derived from an EMBL/GenBank/DDBJ whole genome shotgun (WGS) entry which is preliminary data.</text>
</comment>
<evidence type="ECO:0000313" key="3">
    <source>
        <dbReference type="Proteomes" id="UP001328107"/>
    </source>
</evidence>
<dbReference type="EMBL" id="BTRK01000004">
    <property type="protein sequence ID" value="GMR50637.1"/>
    <property type="molecule type" value="Genomic_DNA"/>
</dbReference>
<proteinExistence type="predicted"/>
<feature type="domain" description="C2H2-type" evidence="1">
    <location>
        <begin position="225"/>
        <end position="247"/>
    </location>
</feature>
<accession>A0AAN5I3G2</accession>
<dbReference type="SMART" id="SM00355">
    <property type="entry name" value="ZnF_C2H2"/>
    <property type="match status" value="3"/>
</dbReference>
<sequence>EIDHSHPLMDERELTKESKGISLLDGYQLFDFDFIGEDITVQNVLKEELMVPKGEPIDAPFSYVDQQFNLDFHDEFTGYPFLNYTSNGIGENHLMAEDMIGDRWTMEESDHTAEMSMKRKSTCKGSSKSKSMKMRNGDLMWNEAEKNELQCPECEYRSRSAPAWYTHLIEQHFTTPTLAGLLLRCDCGNESYSFKHSYECEISNFTLIRKEDRQIRRLTDPSVTPQCVLCEVYPKTPRGYSDHLRVHHKITLKAYGIYILCGCGHKHTTKDDNRKHDKKCSGSEFTLHELDQEVTPQCFLCEVHPKTPRGYIEHLRIHHKTTLLENRIYLICVCGLKYNCSSDRKKHDKTCLGRYFTLHSLDED</sequence>
<dbReference type="InterPro" id="IPR013087">
    <property type="entry name" value="Znf_C2H2_type"/>
</dbReference>
<organism evidence="2 3">
    <name type="scientific">Pristionchus mayeri</name>
    <dbReference type="NCBI Taxonomy" id="1317129"/>
    <lineage>
        <taxon>Eukaryota</taxon>
        <taxon>Metazoa</taxon>
        <taxon>Ecdysozoa</taxon>
        <taxon>Nematoda</taxon>
        <taxon>Chromadorea</taxon>
        <taxon>Rhabditida</taxon>
        <taxon>Rhabditina</taxon>
        <taxon>Diplogasteromorpha</taxon>
        <taxon>Diplogasteroidea</taxon>
        <taxon>Neodiplogasteridae</taxon>
        <taxon>Pristionchus</taxon>
    </lineage>
</organism>
<feature type="non-terminal residue" evidence="2">
    <location>
        <position position="1"/>
    </location>
</feature>
<feature type="domain" description="C2H2-type" evidence="1">
    <location>
        <begin position="296"/>
        <end position="318"/>
    </location>
</feature>
<feature type="domain" description="C2H2-type" evidence="1">
    <location>
        <begin position="149"/>
        <end position="172"/>
    </location>
</feature>
<protein>
    <recommendedName>
        <fullName evidence="1">C2H2-type domain-containing protein</fullName>
    </recommendedName>
</protein>
<keyword evidence="3" id="KW-1185">Reference proteome</keyword>
<gene>
    <name evidence="2" type="ORF">PMAYCL1PPCAC_20832</name>
</gene>
<name>A0AAN5I3G2_9BILA</name>
<evidence type="ECO:0000313" key="2">
    <source>
        <dbReference type="EMBL" id="GMR50637.1"/>
    </source>
</evidence>
<reference evidence="3" key="1">
    <citation type="submission" date="2022-10" db="EMBL/GenBank/DDBJ databases">
        <title>Genome assembly of Pristionchus species.</title>
        <authorList>
            <person name="Yoshida K."/>
            <person name="Sommer R.J."/>
        </authorList>
    </citation>
    <scope>NUCLEOTIDE SEQUENCE [LARGE SCALE GENOMIC DNA]</scope>
    <source>
        <strain evidence="3">RS5460</strain>
    </source>
</reference>